<evidence type="ECO:0000313" key="5">
    <source>
        <dbReference type="Proteomes" id="UP000054837"/>
    </source>
</evidence>
<dbReference type="OrthoDB" id="4868206at2"/>
<keyword evidence="2" id="KW-0812">Transmembrane</keyword>
<feature type="transmembrane region" description="Helical" evidence="2">
    <location>
        <begin position="16"/>
        <end position="36"/>
    </location>
</feature>
<evidence type="ECO:0000259" key="3">
    <source>
        <dbReference type="Pfam" id="PF13400"/>
    </source>
</evidence>
<dbReference type="Proteomes" id="UP000054837">
    <property type="component" value="Unassembled WGS sequence"/>
</dbReference>
<proteinExistence type="predicted"/>
<dbReference type="InterPro" id="IPR028087">
    <property type="entry name" value="Tad_N"/>
</dbReference>
<name>A0A0W8I472_9MICO</name>
<evidence type="ECO:0000313" key="4">
    <source>
        <dbReference type="EMBL" id="KUG52854.1"/>
    </source>
</evidence>
<accession>A0A0W8I472</accession>
<dbReference type="Pfam" id="PF13400">
    <property type="entry name" value="Tad"/>
    <property type="match status" value="1"/>
</dbReference>
<dbReference type="EMBL" id="LQBL01000029">
    <property type="protein sequence ID" value="KUG52854.1"/>
    <property type="molecule type" value="Genomic_DNA"/>
</dbReference>
<gene>
    <name evidence="4" type="ORF">AVL62_14905</name>
</gene>
<comment type="caution">
    <text evidence="4">The sequence shown here is derived from an EMBL/GenBank/DDBJ whole genome shotgun (WGS) entry which is preliminary data.</text>
</comment>
<keyword evidence="2" id="KW-0472">Membrane</keyword>
<feature type="region of interest" description="Disordered" evidence="1">
    <location>
        <begin position="145"/>
        <end position="199"/>
    </location>
</feature>
<feature type="domain" description="Putative Flp pilus-assembly TadG-like N-terminal" evidence="3">
    <location>
        <begin position="15"/>
        <end position="62"/>
    </location>
</feature>
<keyword evidence="5" id="KW-1185">Reference proteome</keyword>
<evidence type="ECO:0000256" key="1">
    <source>
        <dbReference type="SAM" id="MobiDB-lite"/>
    </source>
</evidence>
<sequence>MTGLVQVLRAGRERGSILPVIPVVALALLLIAGLVIDASRQLNARSQAVAYAEEAARAGAQAVDPEPPATLDPQQARRNVGDYCAQVLQRSAVTSCGVTDIEPAEDSPRPYTMVVRVETQIPTTLLGMVGLRSLSASGVGRAEPVAGELLPPAPDPEPDPDPGPDPGPDPDPGPEPGPPDPGPEPGPPDPDPEPGPPAP</sequence>
<organism evidence="4 5">
    <name type="scientific">Serinicoccus chungangensis</name>
    <dbReference type="NCBI Taxonomy" id="767452"/>
    <lineage>
        <taxon>Bacteria</taxon>
        <taxon>Bacillati</taxon>
        <taxon>Actinomycetota</taxon>
        <taxon>Actinomycetes</taxon>
        <taxon>Micrococcales</taxon>
        <taxon>Ornithinimicrobiaceae</taxon>
        <taxon>Serinicoccus</taxon>
    </lineage>
</organism>
<protein>
    <recommendedName>
        <fullName evidence="3">Putative Flp pilus-assembly TadG-like N-terminal domain-containing protein</fullName>
    </recommendedName>
</protein>
<keyword evidence="2" id="KW-1133">Transmembrane helix</keyword>
<evidence type="ECO:0000256" key="2">
    <source>
        <dbReference type="SAM" id="Phobius"/>
    </source>
</evidence>
<dbReference type="STRING" id="767452.AVL62_14905"/>
<reference evidence="4" key="1">
    <citation type="submission" date="2015-12" db="EMBL/GenBank/DDBJ databases">
        <title>Serinicoccus chungangenesis strain CD08_5 genome sequencing and assembly.</title>
        <authorList>
            <person name="Chander A.M."/>
            <person name="Kaur G."/>
            <person name="Nair G.R."/>
            <person name="Dhawan D.K."/>
            <person name="Kochhar R.K."/>
            <person name="Mayilraj S."/>
            <person name="Bhadada S.K."/>
        </authorList>
    </citation>
    <scope>NUCLEOTIDE SEQUENCE [LARGE SCALE GENOMIC DNA]</scope>
    <source>
        <strain evidence="4">CD08_5</strain>
    </source>
</reference>
<dbReference type="AlphaFoldDB" id="A0A0W8I472"/>
<feature type="compositionally biased region" description="Pro residues" evidence="1">
    <location>
        <begin position="163"/>
        <end position="199"/>
    </location>
</feature>
<dbReference type="RefSeq" id="WP_058891928.1">
    <property type="nucleotide sequence ID" value="NZ_LQBL01000029.1"/>
</dbReference>